<accession>A0ABT6AF36</accession>
<protein>
    <submittedName>
        <fullName evidence="2">Uncharacterized protein</fullName>
    </submittedName>
</protein>
<gene>
    <name evidence="2" type="ORF">P3H78_32615</name>
</gene>
<dbReference type="EMBL" id="JARJBB010000058">
    <property type="protein sequence ID" value="MDF3303267.1"/>
    <property type="molecule type" value="Genomic_DNA"/>
</dbReference>
<comment type="caution">
    <text evidence="2">The sequence shown here is derived from an EMBL/GenBank/DDBJ whole genome shotgun (WGS) entry which is preliminary data.</text>
</comment>
<sequence>MMNEPEPEICDECKEAIPPADGGGMANRHHAKPCSLYDPTAA</sequence>
<dbReference type="RefSeq" id="WP_276112800.1">
    <property type="nucleotide sequence ID" value="NZ_JARJBB010000058.1"/>
</dbReference>
<evidence type="ECO:0000313" key="3">
    <source>
        <dbReference type="Proteomes" id="UP001221150"/>
    </source>
</evidence>
<proteinExistence type="predicted"/>
<evidence type="ECO:0000256" key="1">
    <source>
        <dbReference type="SAM" id="MobiDB-lite"/>
    </source>
</evidence>
<organism evidence="2 3">
    <name type="scientific">Streptomyces tropicalis</name>
    <dbReference type="NCBI Taxonomy" id="3034234"/>
    <lineage>
        <taxon>Bacteria</taxon>
        <taxon>Bacillati</taxon>
        <taxon>Actinomycetota</taxon>
        <taxon>Actinomycetes</taxon>
        <taxon>Kitasatosporales</taxon>
        <taxon>Streptomycetaceae</taxon>
        <taxon>Streptomyces</taxon>
    </lineage>
</organism>
<feature type="region of interest" description="Disordered" evidence="1">
    <location>
        <begin position="18"/>
        <end position="42"/>
    </location>
</feature>
<evidence type="ECO:0000313" key="2">
    <source>
        <dbReference type="EMBL" id="MDF3303267.1"/>
    </source>
</evidence>
<name>A0ABT6AF36_9ACTN</name>
<dbReference type="Proteomes" id="UP001221150">
    <property type="component" value="Unassembled WGS sequence"/>
</dbReference>
<reference evidence="2 3" key="1">
    <citation type="submission" date="2023-03" db="EMBL/GenBank/DDBJ databases">
        <title>Draft genome sequence of Streptomyces sp. K1PA1 isolated from peat swamp forest in Thailand.</title>
        <authorList>
            <person name="Klaysubun C."/>
            <person name="Duangmal K."/>
        </authorList>
    </citation>
    <scope>NUCLEOTIDE SEQUENCE [LARGE SCALE GENOMIC DNA]</scope>
    <source>
        <strain evidence="2 3">K1PA1</strain>
    </source>
</reference>
<keyword evidence="3" id="KW-1185">Reference proteome</keyword>